<gene>
    <name evidence="9" type="ORF">N2K84_12015</name>
</gene>
<evidence type="ECO:0000256" key="8">
    <source>
        <dbReference type="SAM" id="Coils"/>
    </source>
</evidence>
<dbReference type="GO" id="GO:1990281">
    <property type="term" value="C:efflux pump complex"/>
    <property type="evidence" value="ECO:0007669"/>
    <property type="project" value="TreeGrafter"/>
</dbReference>
<dbReference type="InterPro" id="IPR051906">
    <property type="entry name" value="TolC-like"/>
</dbReference>
<comment type="caution">
    <text evidence="9">The sequence shown here is derived from an EMBL/GenBank/DDBJ whole genome shotgun (WGS) entry which is preliminary data.</text>
</comment>
<keyword evidence="8" id="KW-0175">Coiled coil</keyword>
<name>A0AA41YC26_9BACT</name>
<protein>
    <submittedName>
        <fullName evidence="9">TolC family protein</fullName>
    </submittedName>
</protein>
<dbReference type="RefSeq" id="WP_282592061.1">
    <property type="nucleotide sequence ID" value="NZ_JAPAAF010000017.1"/>
</dbReference>
<feature type="coiled-coil region" evidence="8">
    <location>
        <begin position="131"/>
        <end position="228"/>
    </location>
</feature>
<dbReference type="GO" id="GO:0015288">
    <property type="term" value="F:porin activity"/>
    <property type="evidence" value="ECO:0007669"/>
    <property type="project" value="TreeGrafter"/>
</dbReference>
<keyword evidence="5" id="KW-0812">Transmembrane</keyword>
<evidence type="ECO:0000256" key="6">
    <source>
        <dbReference type="ARBA" id="ARBA00023136"/>
    </source>
</evidence>
<dbReference type="GO" id="GO:0015562">
    <property type="term" value="F:efflux transmembrane transporter activity"/>
    <property type="evidence" value="ECO:0007669"/>
    <property type="project" value="InterPro"/>
</dbReference>
<evidence type="ECO:0000256" key="1">
    <source>
        <dbReference type="ARBA" id="ARBA00004442"/>
    </source>
</evidence>
<dbReference type="EMBL" id="JAPAAF010000017">
    <property type="protein sequence ID" value="MCW0483460.1"/>
    <property type="molecule type" value="Genomic_DNA"/>
</dbReference>
<dbReference type="PANTHER" id="PTHR30026:SF20">
    <property type="entry name" value="OUTER MEMBRANE PROTEIN TOLC"/>
    <property type="match status" value="1"/>
</dbReference>
<dbReference type="Proteomes" id="UP001163821">
    <property type="component" value="Unassembled WGS sequence"/>
</dbReference>
<evidence type="ECO:0000256" key="5">
    <source>
        <dbReference type="ARBA" id="ARBA00022692"/>
    </source>
</evidence>
<evidence type="ECO:0000313" key="9">
    <source>
        <dbReference type="EMBL" id="MCW0483460.1"/>
    </source>
</evidence>
<comment type="similarity">
    <text evidence="2">Belongs to the outer membrane factor (OMF) (TC 1.B.17) family.</text>
</comment>
<dbReference type="Gene3D" id="1.20.1600.10">
    <property type="entry name" value="Outer membrane efflux proteins (OEP)"/>
    <property type="match status" value="1"/>
</dbReference>
<sequence length="443" mass="50387">MIQRLNIFVLLISLALPFGARSQTRQISLDEALQLADENNLTTRSAEAREAAARGAYRMTNSVFLPGVSVSHTGISTNDPLSSFGFKLKQEIVGQADFDPARLNDPDDIEHFNTKLEVQQPLLNMDGIYARKAARNQYEAMSLQSNRVKQNIRYEVKKAYYMLELARSSVQVLEQSVKVAEEALKLTRESEKQGFVKQADVLEAAVRLDERQNQLREANNQLQTANEFLAHLLGLDLGTTIETVDSLIQPPAQFFVENQSANLENRSDLKAYQKQIEAGENMLKSEKMKFIPRVNAFGSYEWNDSKLLGTAANNYMVGATLSWNLFSGYKNIGSAQQASARLDEARTNYQDYLSQSHIQFNRSKRNLELSFQQIQTSKLAKEQAEESFRIRTDRYKQGLEKTTDLLISEALASQKKLQYIQSIYNYKQATFEMELLLEQDINE</sequence>
<evidence type="ECO:0000256" key="4">
    <source>
        <dbReference type="ARBA" id="ARBA00022452"/>
    </source>
</evidence>
<comment type="subcellular location">
    <subcellularLocation>
        <location evidence="1">Cell outer membrane</location>
    </subcellularLocation>
</comment>
<dbReference type="PANTHER" id="PTHR30026">
    <property type="entry name" value="OUTER MEMBRANE PROTEIN TOLC"/>
    <property type="match status" value="1"/>
</dbReference>
<dbReference type="AlphaFoldDB" id="A0AA41YC26"/>
<keyword evidence="4" id="KW-1134">Transmembrane beta strand</keyword>
<evidence type="ECO:0000256" key="3">
    <source>
        <dbReference type="ARBA" id="ARBA00022448"/>
    </source>
</evidence>
<organism evidence="9 10">
    <name type="scientific">Gaoshiqia sediminis</name>
    <dbReference type="NCBI Taxonomy" id="2986998"/>
    <lineage>
        <taxon>Bacteria</taxon>
        <taxon>Pseudomonadati</taxon>
        <taxon>Bacteroidota</taxon>
        <taxon>Bacteroidia</taxon>
        <taxon>Marinilabiliales</taxon>
        <taxon>Prolixibacteraceae</taxon>
        <taxon>Gaoshiqia</taxon>
    </lineage>
</organism>
<keyword evidence="7" id="KW-0998">Cell outer membrane</keyword>
<evidence type="ECO:0000256" key="2">
    <source>
        <dbReference type="ARBA" id="ARBA00007613"/>
    </source>
</evidence>
<dbReference type="GO" id="GO:0009279">
    <property type="term" value="C:cell outer membrane"/>
    <property type="evidence" value="ECO:0007669"/>
    <property type="project" value="UniProtKB-SubCell"/>
</dbReference>
<evidence type="ECO:0000313" key="10">
    <source>
        <dbReference type="Proteomes" id="UP001163821"/>
    </source>
</evidence>
<dbReference type="Pfam" id="PF02321">
    <property type="entry name" value="OEP"/>
    <property type="match status" value="2"/>
</dbReference>
<dbReference type="InterPro" id="IPR003423">
    <property type="entry name" value="OMP_efflux"/>
</dbReference>
<evidence type="ECO:0000256" key="7">
    <source>
        <dbReference type="ARBA" id="ARBA00023237"/>
    </source>
</evidence>
<proteinExistence type="inferred from homology"/>
<reference evidence="9" key="1">
    <citation type="submission" date="2022-10" db="EMBL/GenBank/DDBJ databases">
        <title>Gaoshiqiia sediminis gen. nov., sp. nov., isolated from coastal sediment.</title>
        <authorList>
            <person name="Yu W.X."/>
            <person name="Mu D.S."/>
            <person name="Du J.Z."/>
            <person name="Liang Y.Q."/>
        </authorList>
    </citation>
    <scope>NUCLEOTIDE SEQUENCE</scope>
    <source>
        <strain evidence="9">A06</strain>
    </source>
</reference>
<dbReference type="SUPFAM" id="SSF56954">
    <property type="entry name" value="Outer membrane efflux proteins (OEP)"/>
    <property type="match status" value="1"/>
</dbReference>
<accession>A0AA41YC26</accession>
<keyword evidence="6" id="KW-0472">Membrane</keyword>
<keyword evidence="3" id="KW-0813">Transport</keyword>
<keyword evidence="10" id="KW-1185">Reference proteome</keyword>